<dbReference type="EMBL" id="ACUX02000016">
    <property type="protein sequence ID" value="EEZ60772.1"/>
    <property type="molecule type" value="Genomic_DNA"/>
</dbReference>
<keyword evidence="3 5" id="KW-1133">Transmembrane helix</keyword>
<keyword evidence="4 5" id="KW-0472">Membrane</keyword>
<dbReference type="PIRSF" id="PIRSF006648">
    <property type="entry name" value="DrrB"/>
    <property type="match status" value="1"/>
</dbReference>
<evidence type="ECO:0000256" key="1">
    <source>
        <dbReference type="ARBA" id="ARBA00004141"/>
    </source>
</evidence>
<feature type="transmembrane region" description="Helical" evidence="5">
    <location>
        <begin position="225"/>
        <end position="248"/>
    </location>
</feature>
<dbReference type="InterPro" id="IPR047817">
    <property type="entry name" value="ABC2_TM_bact-type"/>
</dbReference>
<feature type="transmembrane region" description="Helical" evidence="5">
    <location>
        <begin position="21"/>
        <end position="39"/>
    </location>
</feature>
<comment type="similarity">
    <text evidence="5">Belongs to the ABC-2 integral membrane protein family.</text>
</comment>
<evidence type="ECO:0000259" key="6">
    <source>
        <dbReference type="PROSITE" id="PS51012"/>
    </source>
</evidence>
<feature type="transmembrane region" description="Helical" evidence="5">
    <location>
        <begin position="59"/>
        <end position="81"/>
    </location>
</feature>
<dbReference type="HOGENOM" id="CLU_092402_0_0_11"/>
<dbReference type="Proteomes" id="UP000006001">
    <property type="component" value="Unassembled WGS sequence"/>
</dbReference>
<dbReference type="InterPro" id="IPR051784">
    <property type="entry name" value="Nod_factor_ABC_transporter"/>
</dbReference>
<keyword evidence="2 5" id="KW-0812">Transmembrane</keyword>
<dbReference type="InterPro" id="IPR000412">
    <property type="entry name" value="ABC_2_transport"/>
</dbReference>
<dbReference type="GO" id="GO:0140359">
    <property type="term" value="F:ABC-type transporter activity"/>
    <property type="evidence" value="ECO:0007669"/>
    <property type="project" value="InterPro"/>
</dbReference>
<dbReference type="PROSITE" id="PS51012">
    <property type="entry name" value="ABC_TM2"/>
    <property type="match status" value="1"/>
</dbReference>
<accession>D0WIA5</accession>
<evidence type="ECO:0000256" key="2">
    <source>
        <dbReference type="ARBA" id="ARBA00022692"/>
    </source>
</evidence>
<comment type="caution">
    <text evidence="7">The sequence shown here is derived from an EMBL/GenBank/DDBJ whole genome shotgun (WGS) entry which is preliminary data.</text>
</comment>
<name>D0WIA5_SLAES</name>
<dbReference type="GeneID" id="85008306"/>
<dbReference type="AlphaFoldDB" id="D0WIA5"/>
<proteinExistence type="inferred from homology"/>
<keyword evidence="8" id="KW-1185">Reference proteome</keyword>
<dbReference type="PANTHER" id="PTHR43229:SF6">
    <property type="entry name" value="ABC-TYPE MULTIDRUG TRANSPORT SYSTEM, PERMEASE COMPONENT"/>
    <property type="match status" value="1"/>
</dbReference>
<feature type="domain" description="ABC transmembrane type-2" evidence="6">
    <location>
        <begin position="22"/>
        <end position="252"/>
    </location>
</feature>
<keyword evidence="5" id="KW-1003">Cell membrane</keyword>
<keyword evidence="5" id="KW-0813">Transport</keyword>
<sequence>MQLKRFAAVVRLNLLLQLRNPTITLLMTVIPLVMVPFMEPAFKSMLLADGYTEATGVEQAVPSMAVLFAFLAVQTVIQSFFHERTWGTWPRLEMSATSSGTLLMGKALVAYLIQSLQAVAVIVLGMTLFGFRPAGGVGALLVVVLAFSAVLAALGVAIALVTPSEEVGLSLSNVIGMLAAGVGGSFCTVSNFPDWAQSIARLSPAYWALNASHAVSLDGASVADILPQLGMLAVFLVAIVFVVVIRCLTKKGDSTRG</sequence>
<evidence type="ECO:0000313" key="7">
    <source>
        <dbReference type="EMBL" id="EEZ60772.1"/>
    </source>
</evidence>
<dbReference type="PANTHER" id="PTHR43229">
    <property type="entry name" value="NODULATION PROTEIN J"/>
    <property type="match status" value="1"/>
</dbReference>
<evidence type="ECO:0000313" key="8">
    <source>
        <dbReference type="Proteomes" id="UP000006001"/>
    </source>
</evidence>
<evidence type="ECO:0000256" key="3">
    <source>
        <dbReference type="ARBA" id="ARBA00022989"/>
    </source>
</evidence>
<feature type="transmembrane region" description="Helical" evidence="5">
    <location>
        <begin position="174"/>
        <end position="192"/>
    </location>
</feature>
<evidence type="ECO:0000256" key="4">
    <source>
        <dbReference type="ARBA" id="ARBA00023136"/>
    </source>
</evidence>
<dbReference type="STRING" id="649764.HMPREF0762_01577"/>
<feature type="transmembrane region" description="Helical" evidence="5">
    <location>
        <begin position="108"/>
        <end position="131"/>
    </location>
</feature>
<dbReference type="RefSeq" id="WP_006362841.1">
    <property type="nucleotide sequence ID" value="NZ_GG700631.1"/>
</dbReference>
<dbReference type="eggNOG" id="COG0842">
    <property type="taxonomic scope" value="Bacteria"/>
</dbReference>
<feature type="transmembrane region" description="Helical" evidence="5">
    <location>
        <begin position="137"/>
        <end position="162"/>
    </location>
</feature>
<dbReference type="OrthoDB" id="4526018at2"/>
<dbReference type="GO" id="GO:0043190">
    <property type="term" value="C:ATP-binding cassette (ABC) transporter complex"/>
    <property type="evidence" value="ECO:0007669"/>
    <property type="project" value="InterPro"/>
</dbReference>
<comment type="subcellular location">
    <subcellularLocation>
        <location evidence="5">Cell membrane</location>
        <topology evidence="5">Multi-pass membrane protein</topology>
    </subcellularLocation>
    <subcellularLocation>
        <location evidence="1">Membrane</location>
        <topology evidence="1">Multi-pass membrane protein</topology>
    </subcellularLocation>
</comment>
<reference evidence="7" key="1">
    <citation type="submission" date="2009-10" db="EMBL/GenBank/DDBJ databases">
        <authorList>
            <person name="Weinstock G."/>
            <person name="Sodergren E."/>
            <person name="Clifton S."/>
            <person name="Fulton L."/>
            <person name="Fulton B."/>
            <person name="Courtney L."/>
            <person name="Fronick C."/>
            <person name="Harrison M."/>
            <person name="Strong C."/>
            <person name="Farmer C."/>
            <person name="Delahaunty K."/>
            <person name="Markovic C."/>
            <person name="Hall O."/>
            <person name="Minx P."/>
            <person name="Tomlinson C."/>
            <person name="Mitreva M."/>
            <person name="Nelson J."/>
            <person name="Hou S."/>
            <person name="Wollam A."/>
            <person name="Pepin K.H."/>
            <person name="Johnson M."/>
            <person name="Bhonagiri V."/>
            <person name="Nash W.E."/>
            <person name="Warren W."/>
            <person name="Chinwalla A."/>
            <person name="Mardis E.R."/>
            <person name="Wilson R.K."/>
        </authorList>
    </citation>
    <scope>NUCLEOTIDE SEQUENCE [LARGE SCALE GENOMIC DNA]</scope>
    <source>
        <strain evidence="7">ATCC 700122</strain>
    </source>
</reference>
<dbReference type="InterPro" id="IPR013525">
    <property type="entry name" value="ABC2_TM"/>
</dbReference>
<dbReference type="Pfam" id="PF01061">
    <property type="entry name" value="ABC2_membrane"/>
    <property type="match status" value="1"/>
</dbReference>
<gene>
    <name evidence="7" type="ORF">HMPREF0762_01577</name>
</gene>
<organism evidence="7 8">
    <name type="scientific">Slackia exigua (strain ATCC 700122 / DSM 15923 / CIP 105133 / JCM 11022 / KCTC 5966 / S-7)</name>
    <dbReference type="NCBI Taxonomy" id="649764"/>
    <lineage>
        <taxon>Bacteria</taxon>
        <taxon>Bacillati</taxon>
        <taxon>Actinomycetota</taxon>
        <taxon>Coriobacteriia</taxon>
        <taxon>Eggerthellales</taxon>
        <taxon>Eggerthellaceae</taxon>
        <taxon>Slackia</taxon>
    </lineage>
</organism>
<protein>
    <recommendedName>
        <fullName evidence="5">Transport permease protein</fullName>
    </recommendedName>
</protein>
<evidence type="ECO:0000256" key="5">
    <source>
        <dbReference type="RuleBase" id="RU361157"/>
    </source>
</evidence>